<sequence length="316" mass="33857">MNDEQLIKDAYEAIAGTAVSPERVRARLNARVTAHRQRRLLLAGAGVATVAVAVGVPVALRERRGEPALPVASPSVKTSPRTARRVSLLFTPQWLPDGLVERFRSVKFDVATGKPLGGNRSWYPTGSPYTVEVPKGSVSFSVGERIDDGSGEPVMVGSVRGTLRVTDSAWVEWQPTGKPSMIVSVYGTADDTEIALRVARSVAATEETMLVTMDVPEVPDAFAGSATFEVNPTGEGTGVQTLGYTSADLRSGFQLTTDAPQPNQTYLSVERDGMTVYLLGEEPGVVGSGLTLSETESRNIIYRVTFRPPDVSWAGF</sequence>
<dbReference type="EMBL" id="AP012319">
    <property type="protein sequence ID" value="BAL88855.1"/>
    <property type="molecule type" value="Genomic_DNA"/>
</dbReference>
<protein>
    <submittedName>
        <fullName evidence="2">Uncharacterized protein</fullName>
    </submittedName>
</protein>
<feature type="transmembrane region" description="Helical" evidence="1">
    <location>
        <begin position="40"/>
        <end position="60"/>
    </location>
</feature>
<evidence type="ECO:0000313" key="2">
    <source>
        <dbReference type="EMBL" id="BAL88855.1"/>
    </source>
</evidence>
<keyword evidence="3" id="KW-1185">Reference proteome</keyword>
<dbReference type="PATRIC" id="fig|512565.3.peg.3628"/>
<keyword evidence="1" id="KW-0812">Transmembrane</keyword>
<name>I0H768_ACTM4</name>
<gene>
    <name evidence="2" type="ordered locus">AMIS_36350</name>
</gene>
<dbReference type="Proteomes" id="UP000007882">
    <property type="component" value="Chromosome"/>
</dbReference>
<reference evidence="2 3" key="1">
    <citation type="submission" date="2012-02" db="EMBL/GenBank/DDBJ databases">
        <title>Complete genome sequence of Actinoplanes missouriensis 431 (= NBRC 102363).</title>
        <authorList>
            <person name="Ohnishi Y."/>
            <person name="Ishikawa J."/>
            <person name="Sekine M."/>
            <person name="Hosoyama A."/>
            <person name="Harada T."/>
            <person name="Narita H."/>
            <person name="Hata T."/>
            <person name="Konno Y."/>
            <person name="Tutikane K."/>
            <person name="Fujita N."/>
            <person name="Horinouchi S."/>
            <person name="Hayakawa M."/>
        </authorList>
    </citation>
    <scope>NUCLEOTIDE SEQUENCE [LARGE SCALE GENOMIC DNA]</scope>
    <source>
        <strain evidence="3">ATCC 14538 / DSM 43046 / CBS 188.64 / JCM 3121 / NBRC 102363 / NCIMB 12654 / NRRL B-3342 / UNCC 431</strain>
    </source>
</reference>
<dbReference type="AlphaFoldDB" id="I0H768"/>
<organism evidence="2 3">
    <name type="scientific">Actinoplanes missouriensis (strain ATCC 14538 / DSM 43046 / CBS 188.64 / JCM 3121 / NBRC 102363 / NCIMB 12654 / NRRL B-3342 / UNCC 431)</name>
    <dbReference type="NCBI Taxonomy" id="512565"/>
    <lineage>
        <taxon>Bacteria</taxon>
        <taxon>Bacillati</taxon>
        <taxon>Actinomycetota</taxon>
        <taxon>Actinomycetes</taxon>
        <taxon>Micromonosporales</taxon>
        <taxon>Micromonosporaceae</taxon>
        <taxon>Actinoplanes</taxon>
    </lineage>
</organism>
<dbReference type="OrthoDB" id="3296958at2"/>
<keyword evidence="1" id="KW-0472">Membrane</keyword>
<evidence type="ECO:0000256" key="1">
    <source>
        <dbReference type="SAM" id="Phobius"/>
    </source>
</evidence>
<keyword evidence="1" id="KW-1133">Transmembrane helix</keyword>
<evidence type="ECO:0000313" key="3">
    <source>
        <dbReference type="Proteomes" id="UP000007882"/>
    </source>
</evidence>
<dbReference type="KEGG" id="ams:AMIS_36350"/>
<accession>I0H768</accession>
<dbReference type="HOGENOM" id="CLU_878890_0_0_11"/>
<dbReference type="STRING" id="512565.AMIS_36350"/>
<proteinExistence type="predicted"/>
<dbReference type="RefSeq" id="WP_014443749.1">
    <property type="nucleotide sequence ID" value="NC_017093.1"/>
</dbReference>